<sequence>MKGERALGKKLEEKMDGGCDGFCSVLHYALADGSFCSIRR</sequence>
<organism evidence="1 2">
    <name type="scientific">Blautia obeum ATCC 29174</name>
    <dbReference type="NCBI Taxonomy" id="411459"/>
    <lineage>
        <taxon>Bacteria</taxon>
        <taxon>Bacillati</taxon>
        <taxon>Bacillota</taxon>
        <taxon>Clostridia</taxon>
        <taxon>Lachnospirales</taxon>
        <taxon>Lachnospiraceae</taxon>
        <taxon>Blautia</taxon>
    </lineage>
</organism>
<proteinExistence type="predicted"/>
<accession>A5ZS55</accession>
<comment type="caution">
    <text evidence="1">The sequence shown here is derived from an EMBL/GenBank/DDBJ whole genome shotgun (WGS) entry which is preliminary data.</text>
</comment>
<evidence type="ECO:0000313" key="2">
    <source>
        <dbReference type="Proteomes" id="UP000006002"/>
    </source>
</evidence>
<name>A5ZS55_9FIRM</name>
<dbReference type="HOGENOM" id="CLU_3285736_0_0_9"/>
<evidence type="ECO:0000313" key="1">
    <source>
        <dbReference type="EMBL" id="EDM87652.1"/>
    </source>
</evidence>
<dbReference type="AlphaFoldDB" id="A5ZS55"/>
<reference evidence="1 2" key="1">
    <citation type="submission" date="2007-03" db="EMBL/GenBank/DDBJ databases">
        <authorList>
            <person name="Fulton L."/>
            <person name="Clifton S."/>
            <person name="Fulton B."/>
            <person name="Xu J."/>
            <person name="Minx P."/>
            <person name="Pepin K.H."/>
            <person name="Johnson M."/>
            <person name="Thiruvilangam P."/>
            <person name="Bhonagiri V."/>
            <person name="Nash W.E."/>
            <person name="Mardis E.R."/>
            <person name="Wilson R.K."/>
        </authorList>
    </citation>
    <scope>NUCLEOTIDE SEQUENCE [LARGE SCALE GENOMIC DNA]</scope>
    <source>
        <strain evidence="1 2">ATCC 29174</strain>
    </source>
</reference>
<dbReference type="EMBL" id="AAVO02000006">
    <property type="protein sequence ID" value="EDM87652.1"/>
    <property type="molecule type" value="Genomic_DNA"/>
</dbReference>
<dbReference type="Proteomes" id="UP000006002">
    <property type="component" value="Unassembled WGS sequence"/>
</dbReference>
<reference evidence="1 2" key="2">
    <citation type="submission" date="2007-04" db="EMBL/GenBank/DDBJ databases">
        <title>Draft genome sequence of Ruminococcus obeum (ATCC 29174).</title>
        <authorList>
            <person name="Sudarsanam P."/>
            <person name="Ley R."/>
            <person name="Guruge J."/>
            <person name="Turnbaugh P.J."/>
            <person name="Mahowald M."/>
            <person name="Liep D."/>
            <person name="Gordon J."/>
        </authorList>
    </citation>
    <scope>NUCLEOTIDE SEQUENCE [LARGE SCALE GENOMIC DNA]</scope>
    <source>
        <strain evidence="1 2">ATCC 29174</strain>
    </source>
</reference>
<gene>
    <name evidence="1" type="ORF">RUMOBE_01833</name>
</gene>
<protein>
    <submittedName>
        <fullName evidence="1">Uncharacterized protein</fullName>
    </submittedName>
</protein>